<reference evidence="1 2" key="1">
    <citation type="journal article" date="2018" name="Syst. Appl. Microbiol.">
        <title>Agrobacterium rosae sp. nov., isolated from galls on different agricultural crops.</title>
        <authorList>
            <person name="Kuzmanovic N."/>
            <person name="Pulawska J."/>
            <person name="Smalla K."/>
            <person name="Nesme X."/>
        </authorList>
    </citation>
    <scope>NUCLEOTIDE SEQUENCE [LARGE SCALE GENOMIC DNA]</scope>
    <source>
        <strain evidence="1 2">NCPPB 1650</strain>
    </source>
</reference>
<proteinExistence type="predicted"/>
<sequence length="64" mass="7722">MNRNSDEFDKMLELDVQRRQTLEDFFNGPLHRVPLKRAGVNFPYQQTVMSDLHIMFCEDTRNLY</sequence>
<dbReference type="Proteomes" id="UP000237447">
    <property type="component" value="Unassembled WGS sequence"/>
</dbReference>
<name>A0AAE5VQZ2_9HYPH</name>
<protein>
    <submittedName>
        <fullName evidence="1">Uncharacterized protein</fullName>
    </submittedName>
</protein>
<gene>
    <name evidence="1" type="ORF">CPJ18_04220</name>
</gene>
<comment type="caution">
    <text evidence="1">The sequence shown here is derived from an EMBL/GenBank/DDBJ whole genome shotgun (WGS) entry which is preliminary data.</text>
</comment>
<organism evidence="1 2">
    <name type="scientific">Agrobacterium rosae</name>
    <dbReference type="NCBI Taxonomy" id="1972867"/>
    <lineage>
        <taxon>Bacteria</taxon>
        <taxon>Pseudomonadati</taxon>
        <taxon>Pseudomonadota</taxon>
        <taxon>Alphaproteobacteria</taxon>
        <taxon>Hyphomicrobiales</taxon>
        <taxon>Rhizobiaceae</taxon>
        <taxon>Rhizobium/Agrobacterium group</taxon>
        <taxon>Agrobacterium</taxon>
    </lineage>
</organism>
<evidence type="ECO:0000313" key="2">
    <source>
        <dbReference type="Proteomes" id="UP000237447"/>
    </source>
</evidence>
<dbReference type="EMBL" id="NXEJ01000002">
    <property type="protein sequence ID" value="POO53441.1"/>
    <property type="molecule type" value="Genomic_DNA"/>
</dbReference>
<dbReference type="AlphaFoldDB" id="A0AAE5VQZ2"/>
<evidence type="ECO:0000313" key="1">
    <source>
        <dbReference type="EMBL" id="POO53441.1"/>
    </source>
</evidence>
<accession>A0AAE5VQZ2</accession>